<dbReference type="SUPFAM" id="SSF54292">
    <property type="entry name" value="2Fe-2S ferredoxin-like"/>
    <property type="match status" value="1"/>
</dbReference>
<keyword evidence="3" id="KW-0408">Iron</keyword>
<dbReference type="PANTHER" id="PTHR23426:SF76">
    <property type="entry name" value="ADRENODOXIN-LIKE PROTEIN 2, MITOCHONDRIAL"/>
    <property type="match status" value="1"/>
</dbReference>
<evidence type="ECO:0000313" key="7">
    <source>
        <dbReference type="EMBL" id="KAG7298544.1"/>
    </source>
</evidence>
<comment type="caution">
    <text evidence="7">The sequence shown here is derived from an EMBL/GenBank/DDBJ whole genome shotgun (WGS) entry which is preliminary data.</text>
</comment>
<protein>
    <recommendedName>
        <fullName evidence="6">2Fe-2S ferredoxin-type domain-containing protein</fullName>
    </recommendedName>
</protein>
<evidence type="ECO:0000256" key="5">
    <source>
        <dbReference type="ARBA" id="ARBA00034078"/>
    </source>
</evidence>
<dbReference type="EMBL" id="JAHIBW010000024">
    <property type="protein sequence ID" value="KAG7298544.1"/>
    <property type="molecule type" value="Genomic_DNA"/>
</dbReference>
<keyword evidence="2" id="KW-0479">Metal-binding</keyword>
<gene>
    <name evidence="7" type="ORF">JYU34_018184</name>
</gene>
<reference evidence="7 8" key="1">
    <citation type="submission" date="2021-06" db="EMBL/GenBank/DDBJ databases">
        <title>A haploid diamondback moth (Plutella xylostella L.) genome assembly resolves 31 chromosomes and identifies a diamide resistance mutation.</title>
        <authorList>
            <person name="Ward C.M."/>
            <person name="Perry K.D."/>
            <person name="Baker G."/>
            <person name="Powis K."/>
            <person name="Heckel D.G."/>
            <person name="Baxter S.W."/>
        </authorList>
    </citation>
    <scope>NUCLEOTIDE SEQUENCE [LARGE SCALE GENOMIC DNA]</scope>
    <source>
        <strain evidence="7 8">LV</strain>
        <tissue evidence="7">Single pupa</tissue>
    </source>
</reference>
<keyword evidence="8" id="KW-1185">Reference proteome</keyword>
<dbReference type="Gene3D" id="2.60.120.200">
    <property type="match status" value="1"/>
</dbReference>
<dbReference type="Pfam" id="PF07081">
    <property type="entry name" value="DUF1349"/>
    <property type="match status" value="1"/>
</dbReference>
<dbReference type="InterPro" id="IPR013320">
    <property type="entry name" value="ConA-like_dom_sf"/>
</dbReference>
<evidence type="ECO:0000259" key="6">
    <source>
        <dbReference type="PROSITE" id="PS51085"/>
    </source>
</evidence>
<accession>A0ABQ7PZY0</accession>
<proteinExistence type="predicted"/>
<sequence length="282" mass="31928">MALQDYKWINEPEIWKIKDDTLLVETGKNTDFWAGTWYNFYRHSGHFYGRELKGDFTYQACIEAAFSEKYDQAGLMIYLDERNWLKAGIEFNDGQPAISSVLTKDNMSDWATGIFPGFPGKFWLRISKVGNVICVKYSCDKSSWYLLRLCQLPEAESCFVGPMCCTPERSGVKVNFTLHDGKRIEAEAKVGDTLLDVVVNNDLNIEGFGACEGTLTCSTCHVIFKPEDYARLPEEPCDEECDMLDLAYGLTDTSRLGCQITLTRDMDGLEVKVPETINDARS</sequence>
<dbReference type="InterPro" id="IPR018298">
    <property type="entry name" value="Adrenodoxin_Fe-S_BS"/>
</dbReference>
<keyword evidence="1" id="KW-0001">2Fe-2S</keyword>
<evidence type="ECO:0000256" key="2">
    <source>
        <dbReference type="ARBA" id="ARBA00022723"/>
    </source>
</evidence>
<dbReference type="InterPro" id="IPR001041">
    <property type="entry name" value="2Fe-2S_ferredoxin-type"/>
</dbReference>
<dbReference type="PANTHER" id="PTHR23426">
    <property type="entry name" value="FERREDOXIN/ADRENODOXIN"/>
    <property type="match status" value="1"/>
</dbReference>
<evidence type="ECO:0000313" key="8">
    <source>
        <dbReference type="Proteomes" id="UP000823941"/>
    </source>
</evidence>
<comment type="cofactor">
    <cofactor evidence="5">
        <name>[2Fe-2S] cluster</name>
        <dbReference type="ChEBI" id="CHEBI:190135"/>
    </cofactor>
</comment>
<name>A0ABQ7PZY0_PLUXY</name>
<dbReference type="SUPFAM" id="SSF49899">
    <property type="entry name" value="Concanavalin A-like lectins/glucanases"/>
    <property type="match status" value="1"/>
</dbReference>
<dbReference type="InterPro" id="IPR001055">
    <property type="entry name" value="Adrenodoxin-like"/>
</dbReference>
<dbReference type="Proteomes" id="UP000823941">
    <property type="component" value="Chromosome 24"/>
</dbReference>
<evidence type="ECO:0000256" key="3">
    <source>
        <dbReference type="ARBA" id="ARBA00023004"/>
    </source>
</evidence>
<dbReference type="PROSITE" id="PS51085">
    <property type="entry name" value="2FE2S_FER_2"/>
    <property type="match status" value="1"/>
</dbReference>
<dbReference type="Pfam" id="PF00111">
    <property type="entry name" value="Fer2"/>
    <property type="match status" value="1"/>
</dbReference>
<dbReference type="PRINTS" id="PR00355">
    <property type="entry name" value="ADRENODOXIN"/>
</dbReference>
<dbReference type="PROSITE" id="PS00814">
    <property type="entry name" value="ADX"/>
    <property type="match status" value="1"/>
</dbReference>
<evidence type="ECO:0000256" key="4">
    <source>
        <dbReference type="ARBA" id="ARBA00023014"/>
    </source>
</evidence>
<dbReference type="CDD" id="cd00207">
    <property type="entry name" value="fer2"/>
    <property type="match status" value="1"/>
</dbReference>
<feature type="domain" description="2Fe-2S ferredoxin-type" evidence="6">
    <location>
        <begin position="172"/>
        <end position="277"/>
    </location>
</feature>
<dbReference type="InterPro" id="IPR009784">
    <property type="entry name" value="DUF1349"/>
</dbReference>
<organism evidence="7 8">
    <name type="scientific">Plutella xylostella</name>
    <name type="common">Diamondback moth</name>
    <name type="synonym">Plutella maculipennis</name>
    <dbReference type="NCBI Taxonomy" id="51655"/>
    <lineage>
        <taxon>Eukaryota</taxon>
        <taxon>Metazoa</taxon>
        <taxon>Ecdysozoa</taxon>
        <taxon>Arthropoda</taxon>
        <taxon>Hexapoda</taxon>
        <taxon>Insecta</taxon>
        <taxon>Pterygota</taxon>
        <taxon>Neoptera</taxon>
        <taxon>Endopterygota</taxon>
        <taxon>Lepidoptera</taxon>
        <taxon>Glossata</taxon>
        <taxon>Ditrysia</taxon>
        <taxon>Yponomeutoidea</taxon>
        <taxon>Plutellidae</taxon>
        <taxon>Plutella</taxon>
    </lineage>
</organism>
<dbReference type="InterPro" id="IPR012675">
    <property type="entry name" value="Beta-grasp_dom_sf"/>
</dbReference>
<dbReference type="Gene3D" id="3.10.20.30">
    <property type="match status" value="1"/>
</dbReference>
<dbReference type="InterPro" id="IPR036010">
    <property type="entry name" value="2Fe-2S_ferredoxin-like_sf"/>
</dbReference>
<keyword evidence="4" id="KW-0411">Iron-sulfur</keyword>
<evidence type="ECO:0000256" key="1">
    <source>
        <dbReference type="ARBA" id="ARBA00022714"/>
    </source>
</evidence>